<feature type="transmembrane region" description="Helical" evidence="1">
    <location>
        <begin position="41"/>
        <end position="60"/>
    </location>
</feature>
<sequence length="325" mass="34857">MIDTDARTAWQLFHVNWLPIAAMGSLLALGLAFTGLRLEPIAYGVTLAIAAVLLAVTYLHQMTKGERADPKLVFSLGTIGQVILTCAIVGPLSFVAGNMGWPLQDHALLAIDRALGMDPEPIARYVNDHPWLADVLSRGYGLIKWPLLAIPIVLALTARYVRLQLFMLAMSLALAITIAISAVVPAIGTYYGLQLPAAHFPDINTAIYAGQLRDILALRDGSLHELKLFKLSGIVSFPSFHAASAVLYMWALWPVRRIGGIAAALNLLMIAATPVIGAHYMIDVIGGIALAAASIWAAKCYLSWMSRASDDVAKDASPAWQPGLG</sequence>
<keyword evidence="1" id="KW-0812">Transmembrane</keyword>
<name>A0A176ZGN3_9BRAD</name>
<evidence type="ECO:0000313" key="3">
    <source>
        <dbReference type="EMBL" id="OAF18936.1"/>
    </source>
</evidence>
<comment type="caution">
    <text evidence="3">The sequence shown here is derived from an EMBL/GenBank/DDBJ whole genome shotgun (WGS) entry which is preliminary data.</text>
</comment>
<keyword evidence="1" id="KW-1133">Transmembrane helix</keyword>
<accession>A0A176ZGN3</accession>
<dbReference type="EMBL" id="LSEF01000028">
    <property type="protein sequence ID" value="OAF18936.1"/>
    <property type="molecule type" value="Genomic_DNA"/>
</dbReference>
<reference evidence="3 4" key="1">
    <citation type="submission" date="2016-02" db="EMBL/GenBank/DDBJ databases">
        <title>Draft genome sequence of the strain BR 10247T Bradyrhizobium neotropicale isolated from nodules of Centrolobium paraense.</title>
        <authorList>
            <person name="Simoes-Araujo J.L."/>
            <person name="Barauna A.C."/>
            <person name="Silva K."/>
            <person name="Zilli J.E."/>
        </authorList>
    </citation>
    <scope>NUCLEOTIDE SEQUENCE [LARGE SCALE GENOMIC DNA]</scope>
    <source>
        <strain evidence="3 4">BR 10247</strain>
    </source>
</reference>
<organism evidence="3 4">
    <name type="scientific">Bradyrhizobium neotropicale</name>
    <dbReference type="NCBI Taxonomy" id="1497615"/>
    <lineage>
        <taxon>Bacteria</taxon>
        <taxon>Pseudomonadati</taxon>
        <taxon>Pseudomonadota</taxon>
        <taxon>Alphaproteobacteria</taxon>
        <taxon>Hyphomicrobiales</taxon>
        <taxon>Nitrobacteraceae</taxon>
        <taxon>Bradyrhizobium</taxon>
    </lineage>
</organism>
<feature type="transmembrane region" description="Helical" evidence="1">
    <location>
        <begin position="284"/>
        <end position="304"/>
    </location>
</feature>
<dbReference type="SUPFAM" id="SSF48317">
    <property type="entry name" value="Acid phosphatase/Vanadium-dependent haloperoxidase"/>
    <property type="match status" value="1"/>
</dbReference>
<dbReference type="InterPro" id="IPR036938">
    <property type="entry name" value="PAP2/HPO_sf"/>
</dbReference>
<dbReference type="GeneID" id="32584016"/>
<feature type="transmembrane region" description="Helical" evidence="1">
    <location>
        <begin position="258"/>
        <end position="278"/>
    </location>
</feature>
<protein>
    <recommendedName>
        <fullName evidence="2">Inositolphosphotransferase Aur1/Ipt1 domain-containing protein</fullName>
    </recommendedName>
</protein>
<gene>
    <name evidence="3" type="ORF">AXW67_38600</name>
</gene>
<evidence type="ECO:0000256" key="1">
    <source>
        <dbReference type="SAM" id="Phobius"/>
    </source>
</evidence>
<keyword evidence="1" id="KW-0472">Membrane</keyword>
<dbReference type="AlphaFoldDB" id="A0A176ZGN3"/>
<dbReference type="Proteomes" id="UP000077173">
    <property type="component" value="Unassembled WGS sequence"/>
</dbReference>
<dbReference type="Pfam" id="PF14378">
    <property type="entry name" value="PAP2_3"/>
    <property type="match status" value="1"/>
</dbReference>
<feature type="domain" description="Inositolphosphotransferase Aur1/Ipt1" evidence="2">
    <location>
        <begin position="107"/>
        <end position="296"/>
    </location>
</feature>
<feature type="transmembrane region" description="Helical" evidence="1">
    <location>
        <begin position="139"/>
        <end position="158"/>
    </location>
</feature>
<feature type="transmembrane region" description="Helical" evidence="1">
    <location>
        <begin position="228"/>
        <end position="251"/>
    </location>
</feature>
<feature type="transmembrane region" description="Helical" evidence="1">
    <location>
        <begin position="72"/>
        <end position="94"/>
    </location>
</feature>
<evidence type="ECO:0000259" key="2">
    <source>
        <dbReference type="Pfam" id="PF14378"/>
    </source>
</evidence>
<keyword evidence="4" id="KW-1185">Reference proteome</keyword>
<dbReference type="RefSeq" id="WP_063677162.1">
    <property type="nucleotide sequence ID" value="NZ_LSEF01000028.1"/>
</dbReference>
<dbReference type="GO" id="GO:0016020">
    <property type="term" value="C:membrane"/>
    <property type="evidence" value="ECO:0007669"/>
    <property type="project" value="UniProtKB-SubCell"/>
</dbReference>
<feature type="transmembrane region" description="Helical" evidence="1">
    <location>
        <begin position="165"/>
        <end position="191"/>
    </location>
</feature>
<proteinExistence type="predicted"/>
<evidence type="ECO:0000313" key="4">
    <source>
        <dbReference type="Proteomes" id="UP000077173"/>
    </source>
</evidence>
<feature type="transmembrane region" description="Helical" evidence="1">
    <location>
        <begin position="12"/>
        <end position="35"/>
    </location>
</feature>
<dbReference type="Gene3D" id="1.20.144.10">
    <property type="entry name" value="Phosphatidic acid phosphatase type 2/haloperoxidase"/>
    <property type="match status" value="1"/>
</dbReference>
<dbReference type="InterPro" id="IPR026841">
    <property type="entry name" value="Aur1/Ipt1"/>
</dbReference>